<dbReference type="OrthoDB" id="9782542at2"/>
<evidence type="ECO:0000256" key="3">
    <source>
        <dbReference type="SAM" id="Phobius"/>
    </source>
</evidence>
<protein>
    <recommendedName>
        <fullName evidence="8">Transcriptional regulator, LytR family protein</fullName>
    </recommendedName>
</protein>
<keyword evidence="3" id="KW-1133">Transmembrane helix</keyword>
<feature type="domain" description="LytR/CpsA/Psr regulator C-terminal" evidence="5">
    <location>
        <begin position="373"/>
        <end position="458"/>
    </location>
</feature>
<dbReference type="AlphaFoldDB" id="A0A1E8QBQ8"/>
<keyword evidence="3" id="KW-0812">Transmembrane</keyword>
<evidence type="ECO:0000259" key="5">
    <source>
        <dbReference type="Pfam" id="PF13399"/>
    </source>
</evidence>
<reference evidence="6 7" key="1">
    <citation type="submission" date="2016-09" db="EMBL/GenBank/DDBJ databases">
        <title>genome sequence of Mycobacterium sp. 739 SCH.</title>
        <authorList>
            <person name="Greninger A.L."/>
            <person name="Qin X."/>
            <person name="Jerome K."/>
            <person name="Vora S."/>
            <person name="Quinn K."/>
        </authorList>
    </citation>
    <scope>NUCLEOTIDE SEQUENCE [LARGE SCALE GENOMIC DNA]</scope>
    <source>
        <strain evidence="6 7">SCH</strain>
    </source>
</reference>
<dbReference type="Pfam" id="PF13399">
    <property type="entry name" value="LytR_C"/>
    <property type="match status" value="1"/>
</dbReference>
<feature type="compositionally biased region" description="Low complexity" evidence="2">
    <location>
        <begin position="462"/>
        <end position="476"/>
    </location>
</feature>
<dbReference type="Gene3D" id="3.30.70.2390">
    <property type="match status" value="1"/>
</dbReference>
<feature type="transmembrane region" description="Helical" evidence="3">
    <location>
        <begin position="21"/>
        <end position="43"/>
    </location>
</feature>
<feature type="domain" description="Cell envelope-related transcriptional attenuator" evidence="4">
    <location>
        <begin position="107"/>
        <end position="278"/>
    </location>
</feature>
<dbReference type="InterPro" id="IPR004474">
    <property type="entry name" value="LytR_CpsA_psr"/>
</dbReference>
<name>A0A1E8QBQ8_9MYCO</name>
<dbReference type="PANTHER" id="PTHR33392">
    <property type="entry name" value="POLYISOPRENYL-TEICHOIC ACID--PEPTIDOGLYCAN TEICHOIC ACID TRANSFERASE TAGU"/>
    <property type="match status" value="1"/>
</dbReference>
<keyword evidence="3" id="KW-0472">Membrane</keyword>
<dbReference type="NCBIfam" id="TIGR00350">
    <property type="entry name" value="lytR_cpsA_psr"/>
    <property type="match status" value="1"/>
</dbReference>
<dbReference type="RefSeq" id="WP_070351259.1">
    <property type="nucleotide sequence ID" value="NZ_CP043474.1"/>
</dbReference>
<evidence type="ECO:0000256" key="1">
    <source>
        <dbReference type="ARBA" id="ARBA00006068"/>
    </source>
</evidence>
<comment type="caution">
    <text evidence="6">The sequence shown here is derived from an EMBL/GenBank/DDBJ whole genome shotgun (WGS) entry which is preliminary data.</text>
</comment>
<feature type="region of interest" description="Disordered" evidence="2">
    <location>
        <begin position="462"/>
        <end position="489"/>
    </location>
</feature>
<accession>A0A1E8QBQ8</accession>
<proteinExistence type="inferred from homology"/>
<dbReference type="InterPro" id="IPR027381">
    <property type="entry name" value="LytR/CpsA/Psr_C"/>
</dbReference>
<dbReference type="InterPro" id="IPR050922">
    <property type="entry name" value="LytR/CpsA/Psr_CW_biosynth"/>
</dbReference>
<evidence type="ECO:0000259" key="4">
    <source>
        <dbReference type="Pfam" id="PF03816"/>
    </source>
</evidence>
<comment type="similarity">
    <text evidence="1">Belongs to the LytR/CpsA/Psr (LCP) family.</text>
</comment>
<evidence type="ECO:0008006" key="8">
    <source>
        <dbReference type="Google" id="ProtNLM"/>
    </source>
</evidence>
<dbReference type="EMBL" id="MCHX01000002">
    <property type="protein sequence ID" value="OFJ55520.1"/>
    <property type="molecule type" value="Genomic_DNA"/>
</dbReference>
<evidence type="ECO:0000256" key="2">
    <source>
        <dbReference type="SAM" id="MobiDB-lite"/>
    </source>
</evidence>
<keyword evidence="7" id="KW-1185">Reference proteome</keyword>
<dbReference type="Pfam" id="PF03816">
    <property type="entry name" value="LytR_cpsA_psr"/>
    <property type="match status" value="1"/>
</dbReference>
<dbReference type="Gene3D" id="3.40.630.190">
    <property type="entry name" value="LCP protein"/>
    <property type="match status" value="1"/>
</dbReference>
<evidence type="ECO:0000313" key="7">
    <source>
        <dbReference type="Proteomes" id="UP000178953"/>
    </source>
</evidence>
<organism evidence="6 7">
    <name type="scientific">Mycolicibacterium grossiae</name>
    <dbReference type="NCBI Taxonomy" id="1552759"/>
    <lineage>
        <taxon>Bacteria</taxon>
        <taxon>Bacillati</taxon>
        <taxon>Actinomycetota</taxon>
        <taxon>Actinomycetes</taxon>
        <taxon>Mycobacteriales</taxon>
        <taxon>Mycobacteriaceae</taxon>
        <taxon>Mycolicibacterium</taxon>
    </lineage>
</organism>
<dbReference type="PANTHER" id="PTHR33392:SF6">
    <property type="entry name" value="POLYISOPRENYL-TEICHOIC ACID--PEPTIDOGLYCAN TEICHOIC ACID TRANSFERASE TAGU"/>
    <property type="match status" value="1"/>
</dbReference>
<evidence type="ECO:0000313" key="6">
    <source>
        <dbReference type="EMBL" id="OFJ55520.1"/>
    </source>
</evidence>
<sequence>MTSHRAPTRRPPGHGHNASRRILRPVLALASAVVVAVSGTLWWTGRSMLGDLRVSQALGTTAHPHADGPIDVLLIGLDSRRDLDGNDLPPAILNQLHAGDSESGGYNTNTLLLVHVNADDRVVAFSIPRDDYVAVSDVPGYGHIKIKEAYGLAKADAEERLVAAGDTDRADLERRGREAGRTATLAAVRDLTGVTPDYFAEVNLAGFYDLAAALGGVDVCLNAPVQDDYSGADFPAGRQRLDAAQTLAFVRQRHGLTKGDIDRTHRQQAFLVSVLDDLNRAGTFADLAKLGPLLDVVRRNVVLSAGWDTAMFARIGDIARTRAIEYHTLPVLRYDEIDGSDVNIVDAAAIKSQIRAATSAAAPPDGPTAPATTTVDVINASSVEGLAGRTSALLTARGFVGGETRSALPDDSSTTAIVYGPGTGQDATTIGDLVGIDSVSSDDRIPAGHVVVTLGPGYAPPVAGAPARPSSPTPATDAVTSGTGIPCVD</sequence>
<dbReference type="Proteomes" id="UP000178953">
    <property type="component" value="Unassembled WGS sequence"/>
</dbReference>
<gene>
    <name evidence="6" type="ORF">BEL07_01005</name>
</gene>